<keyword evidence="3" id="KW-1003">Cell membrane</keyword>
<feature type="domain" description="ABC transmembrane type-1" evidence="8">
    <location>
        <begin position="98"/>
        <end position="307"/>
    </location>
</feature>
<gene>
    <name evidence="9" type="ORF">MGWOODY_Clf394</name>
</gene>
<keyword evidence="2" id="KW-0813">Transport</keyword>
<evidence type="ECO:0000256" key="6">
    <source>
        <dbReference type="ARBA" id="ARBA00023136"/>
    </source>
</evidence>
<feature type="transmembrane region" description="Helical" evidence="7">
    <location>
        <begin position="249"/>
        <end position="269"/>
    </location>
</feature>
<dbReference type="SUPFAM" id="SSF161098">
    <property type="entry name" value="MetI-like"/>
    <property type="match status" value="1"/>
</dbReference>
<dbReference type="GO" id="GO:0005886">
    <property type="term" value="C:plasma membrane"/>
    <property type="evidence" value="ECO:0007669"/>
    <property type="project" value="UniProtKB-SubCell"/>
</dbReference>
<protein>
    <submittedName>
        <fullName evidence="9">Oligopeptide transport system permease protein OppB (TC 3.A.1.5.1)</fullName>
    </submittedName>
</protein>
<dbReference type="PANTHER" id="PTHR43163">
    <property type="entry name" value="DIPEPTIDE TRANSPORT SYSTEM PERMEASE PROTEIN DPPB-RELATED"/>
    <property type="match status" value="1"/>
</dbReference>
<accession>A0A160V8K0</accession>
<evidence type="ECO:0000256" key="7">
    <source>
        <dbReference type="SAM" id="Phobius"/>
    </source>
</evidence>
<dbReference type="GO" id="GO:0071916">
    <property type="term" value="F:dipeptide transmembrane transporter activity"/>
    <property type="evidence" value="ECO:0007669"/>
    <property type="project" value="TreeGrafter"/>
</dbReference>
<sequence length="317" mass="35655">MQQYALKRIALFIPTILLVTIIVFLVMRLIPGDACIAILSDGEATYTEKDLHDCRVELDLDSPMVVQYFDWIGGAVQGDFGDSLWFKAPVMEELAERIPVTVEMTVLSMLIAVVFAVPLGILSALKPESWIDYAARVFTLAGISMPTFLVAILVVLGLVHIFDWLPALGYQQIWVDPWANLQQMIFPALTLALYEMAFVARVTRSAMMEIIREDYMRTAHSKGLSEQVVIFRHGLKNALLPVLTTSGWIFARLFGGTVIIETIFLVPGMGRILIESIFQRDYTMIQAEIVIVAFFIVTINLCVDLLYGLLDPRIRYS</sequence>
<evidence type="ECO:0000256" key="2">
    <source>
        <dbReference type="ARBA" id="ARBA00022448"/>
    </source>
</evidence>
<evidence type="ECO:0000256" key="3">
    <source>
        <dbReference type="ARBA" id="ARBA00022475"/>
    </source>
</evidence>
<feature type="transmembrane region" description="Helical" evidence="7">
    <location>
        <begin position="289"/>
        <end position="310"/>
    </location>
</feature>
<dbReference type="PANTHER" id="PTHR43163:SF6">
    <property type="entry name" value="DIPEPTIDE TRANSPORT SYSTEM PERMEASE PROTEIN DPPB-RELATED"/>
    <property type="match status" value="1"/>
</dbReference>
<evidence type="ECO:0000256" key="5">
    <source>
        <dbReference type="ARBA" id="ARBA00022989"/>
    </source>
</evidence>
<dbReference type="Pfam" id="PF19300">
    <property type="entry name" value="BPD_transp_1_N"/>
    <property type="match status" value="1"/>
</dbReference>
<dbReference type="InterPro" id="IPR045621">
    <property type="entry name" value="BPD_transp_1_N"/>
</dbReference>
<feature type="transmembrane region" description="Helical" evidence="7">
    <location>
        <begin position="106"/>
        <end position="125"/>
    </location>
</feature>
<name>A0A160V8K0_9ZZZZ</name>
<keyword evidence="6 7" id="KW-0472">Membrane</keyword>
<proteinExistence type="predicted"/>
<comment type="subcellular location">
    <subcellularLocation>
        <location evidence="1">Cell membrane</location>
        <topology evidence="1">Multi-pass membrane protein</topology>
    </subcellularLocation>
</comment>
<dbReference type="InterPro" id="IPR035906">
    <property type="entry name" value="MetI-like_sf"/>
</dbReference>
<evidence type="ECO:0000256" key="4">
    <source>
        <dbReference type="ARBA" id="ARBA00022692"/>
    </source>
</evidence>
<feature type="transmembrane region" description="Helical" evidence="7">
    <location>
        <begin position="181"/>
        <end position="202"/>
    </location>
</feature>
<keyword evidence="5 7" id="KW-1133">Transmembrane helix</keyword>
<organism evidence="9">
    <name type="scientific">hydrothermal vent metagenome</name>
    <dbReference type="NCBI Taxonomy" id="652676"/>
    <lineage>
        <taxon>unclassified sequences</taxon>
        <taxon>metagenomes</taxon>
        <taxon>ecological metagenomes</taxon>
    </lineage>
</organism>
<reference evidence="9" key="1">
    <citation type="submission" date="2015-10" db="EMBL/GenBank/DDBJ databases">
        <authorList>
            <person name="Gilbert D.G."/>
        </authorList>
    </citation>
    <scope>NUCLEOTIDE SEQUENCE</scope>
</reference>
<dbReference type="InterPro" id="IPR000515">
    <property type="entry name" value="MetI-like"/>
</dbReference>
<feature type="transmembrane region" description="Helical" evidence="7">
    <location>
        <begin position="9"/>
        <end position="30"/>
    </location>
</feature>
<dbReference type="Pfam" id="PF00528">
    <property type="entry name" value="BPD_transp_1"/>
    <property type="match status" value="1"/>
</dbReference>
<dbReference type="CDD" id="cd06261">
    <property type="entry name" value="TM_PBP2"/>
    <property type="match status" value="1"/>
</dbReference>
<evidence type="ECO:0000259" key="8">
    <source>
        <dbReference type="PROSITE" id="PS50928"/>
    </source>
</evidence>
<evidence type="ECO:0000313" key="9">
    <source>
        <dbReference type="EMBL" id="CUV01515.1"/>
    </source>
</evidence>
<feature type="transmembrane region" description="Helical" evidence="7">
    <location>
        <begin position="137"/>
        <end position="161"/>
    </location>
</feature>
<keyword evidence="4 7" id="KW-0812">Transmembrane</keyword>
<evidence type="ECO:0000256" key="1">
    <source>
        <dbReference type="ARBA" id="ARBA00004651"/>
    </source>
</evidence>
<dbReference type="PROSITE" id="PS50928">
    <property type="entry name" value="ABC_TM1"/>
    <property type="match status" value="1"/>
</dbReference>
<dbReference type="AlphaFoldDB" id="A0A160V8K0"/>
<dbReference type="EMBL" id="FAXA01000093">
    <property type="protein sequence ID" value="CUV01515.1"/>
    <property type="molecule type" value="Genomic_DNA"/>
</dbReference>
<dbReference type="Gene3D" id="1.10.3720.10">
    <property type="entry name" value="MetI-like"/>
    <property type="match status" value="1"/>
</dbReference>